<gene>
    <name evidence="1" type="ORF">M9Y10_040069</name>
</gene>
<evidence type="ECO:0000313" key="1">
    <source>
        <dbReference type="EMBL" id="KAK8836112.1"/>
    </source>
</evidence>
<dbReference type="SUPFAM" id="SSF52058">
    <property type="entry name" value="L domain-like"/>
    <property type="match status" value="1"/>
</dbReference>
<keyword evidence="2" id="KW-1185">Reference proteome</keyword>
<protein>
    <submittedName>
        <fullName evidence="1">Uncharacterized protein</fullName>
    </submittedName>
</protein>
<evidence type="ECO:0000313" key="2">
    <source>
        <dbReference type="Proteomes" id="UP001470230"/>
    </source>
</evidence>
<organism evidence="1 2">
    <name type="scientific">Tritrichomonas musculus</name>
    <dbReference type="NCBI Taxonomy" id="1915356"/>
    <lineage>
        <taxon>Eukaryota</taxon>
        <taxon>Metamonada</taxon>
        <taxon>Parabasalia</taxon>
        <taxon>Tritrichomonadida</taxon>
        <taxon>Tritrichomonadidae</taxon>
        <taxon>Tritrichomonas</taxon>
    </lineage>
</organism>
<dbReference type="Proteomes" id="UP001470230">
    <property type="component" value="Unassembled WGS sequence"/>
</dbReference>
<dbReference type="Gene3D" id="3.80.10.10">
    <property type="entry name" value="Ribonuclease Inhibitor"/>
    <property type="match status" value="1"/>
</dbReference>
<dbReference type="InterPro" id="IPR032675">
    <property type="entry name" value="LRR_dom_sf"/>
</dbReference>
<dbReference type="Pfam" id="PF13306">
    <property type="entry name" value="LRR_5"/>
    <property type="match status" value="2"/>
</dbReference>
<dbReference type="InterPro" id="IPR026906">
    <property type="entry name" value="LRR_5"/>
</dbReference>
<dbReference type="EMBL" id="JAPFFF010000069">
    <property type="protein sequence ID" value="KAK8836112.1"/>
    <property type="molecule type" value="Genomic_DNA"/>
</dbReference>
<sequence length="250" mass="28984">MGTIMIPRYAIIKRKKIQDHRTICIFDSLVILEDSKIEEFEGSTFFGTSFKKLQIPPKLKSFSNWWYCVKGLVDIKISPKNKLFSYLDNKHLLGKSNEDNNIFDNLLYARYDLEKAIIPSQIEFLGTYAFNGHPNLTSVTFPKDSKLKRIGTSPFYQSTISKLVLPKTLEFISKNAFDQTPNLFEIKISKNNPFFFFFFSVINNTLTVKKSDQSCKDFDSLIFFAVIPKKYKFHPTLKRSIAMHLIVVTN</sequence>
<name>A0ABR2GRA4_9EUKA</name>
<accession>A0ABR2GRA4</accession>
<reference evidence="1 2" key="1">
    <citation type="submission" date="2024-04" db="EMBL/GenBank/DDBJ databases">
        <title>Tritrichomonas musculus Genome.</title>
        <authorList>
            <person name="Alves-Ferreira E."/>
            <person name="Grigg M."/>
            <person name="Lorenzi H."/>
            <person name="Galac M."/>
        </authorList>
    </citation>
    <scope>NUCLEOTIDE SEQUENCE [LARGE SCALE GENOMIC DNA]</scope>
    <source>
        <strain evidence="1 2">EAF2021</strain>
    </source>
</reference>
<proteinExistence type="predicted"/>
<comment type="caution">
    <text evidence="1">The sequence shown here is derived from an EMBL/GenBank/DDBJ whole genome shotgun (WGS) entry which is preliminary data.</text>
</comment>